<dbReference type="InterPro" id="IPR015897">
    <property type="entry name" value="CHK_kinase-like"/>
</dbReference>
<evidence type="ECO:0000313" key="3">
    <source>
        <dbReference type="RefSeq" id="XP_030374623.1"/>
    </source>
</evidence>
<dbReference type="InterPro" id="IPR004119">
    <property type="entry name" value="EcKL"/>
</dbReference>
<dbReference type="SUPFAM" id="SSF56112">
    <property type="entry name" value="Protein kinase-like (PK-like)"/>
    <property type="match status" value="1"/>
</dbReference>
<dbReference type="SMART" id="SM00587">
    <property type="entry name" value="CHK"/>
    <property type="match status" value="1"/>
</dbReference>
<reference evidence="3" key="1">
    <citation type="submission" date="2025-08" db="UniProtKB">
        <authorList>
            <consortium name="RefSeq"/>
        </authorList>
    </citation>
    <scope>IDENTIFICATION</scope>
    <source>
        <strain evidence="3">11010-0011.00</strain>
        <tissue evidence="3">Whole body</tissue>
    </source>
</reference>
<proteinExistence type="predicted"/>
<dbReference type="Gene3D" id="3.90.1200.10">
    <property type="match status" value="1"/>
</dbReference>
<dbReference type="PANTHER" id="PTHR11012">
    <property type="entry name" value="PROTEIN KINASE-LIKE DOMAIN-CONTAINING"/>
    <property type="match status" value="1"/>
</dbReference>
<dbReference type="Proteomes" id="UP000504634">
    <property type="component" value="Unplaced"/>
</dbReference>
<evidence type="ECO:0000313" key="2">
    <source>
        <dbReference type="Proteomes" id="UP000504634"/>
    </source>
</evidence>
<dbReference type="GeneID" id="115624165"/>
<accession>A0A6J2THN1</accession>
<dbReference type="Pfam" id="PF02958">
    <property type="entry name" value="EcKL"/>
    <property type="match status" value="1"/>
</dbReference>
<dbReference type="AlphaFoldDB" id="A0A6J2THN1"/>
<keyword evidence="2" id="KW-1185">Reference proteome</keyword>
<dbReference type="PANTHER" id="PTHR11012:SF6">
    <property type="entry name" value="CHK DOMAIN OV1-RELATED"/>
    <property type="match status" value="1"/>
</dbReference>
<dbReference type="InterPro" id="IPR011009">
    <property type="entry name" value="Kinase-like_dom_sf"/>
</dbReference>
<name>A0A6J2THN1_DROLE</name>
<gene>
    <name evidence="3" type="primary">LOC115624165</name>
</gene>
<evidence type="ECO:0000259" key="1">
    <source>
        <dbReference type="SMART" id="SM00587"/>
    </source>
</evidence>
<feature type="domain" description="CHK kinase-like" evidence="1">
    <location>
        <begin position="139"/>
        <end position="327"/>
    </location>
</feature>
<sequence>MAQTTKDKTELDVPHWLCRSFFEQFLRRDFENFEKISKLEVLPTGGNGENYTTVLLRVRLEIQLKDGKQATTSYMAKILPASPTSQQLVQSWKVFDKEHNTYSNYLPEFEQMFRDAGKEITFGAKYYKIQNSGLENEAVILEDLGNSGFRNIKRQDGMDKEHTQATLEKLAQFHAASAVRYERKGEYPDLYDRNLLNGEDTAEFQEKLAKSLISCLPLYEATHLANVLKEYTAVAPDMYQSYAPRRENEFCVLNHGDAWCNNIMFQYDDNGRIRDTYLVDFQMSRYCSPAQDLIYLLLSSVNYDIKVDKFHYFIQYYHEKLTESLKLLQYPKPLPSLKGLHKAIFDNSEWVYPVISLLLPVVLMDSSEEANMDTIMDNDSNADFRKTMLRTPRIINQLKTLLPWAHNLGFFEASSVSPYRK</sequence>
<protein>
    <submittedName>
        <fullName evidence="3">Uncharacterized protein LOC115624165</fullName>
    </submittedName>
</protein>
<dbReference type="RefSeq" id="XP_030374623.1">
    <property type="nucleotide sequence ID" value="XM_030518763.1"/>
</dbReference>
<dbReference type="OrthoDB" id="191037at2759"/>
<organism evidence="2 3">
    <name type="scientific">Drosophila lebanonensis</name>
    <name type="common">Fruit fly</name>
    <name type="synonym">Scaptodrosophila lebanonensis</name>
    <dbReference type="NCBI Taxonomy" id="7225"/>
    <lineage>
        <taxon>Eukaryota</taxon>
        <taxon>Metazoa</taxon>
        <taxon>Ecdysozoa</taxon>
        <taxon>Arthropoda</taxon>
        <taxon>Hexapoda</taxon>
        <taxon>Insecta</taxon>
        <taxon>Pterygota</taxon>
        <taxon>Neoptera</taxon>
        <taxon>Endopterygota</taxon>
        <taxon>Diptera</taxon>
        <taxon>Brachycera</taxon>
        <taxon>Muscomorpha</taxon>
        <taxon>Ephydroidea</taxon>
        <taxon>Drosophilidae</taxon>
        <taxon>Scaptodrosophila</taxon>
    </lineage>
</organism>